<dbReference type="STRING" id="237018.SAMN04489723_11043"/>
<organism evidence="1 2">
    <name type="scientific">Algoriphagus aquimarinus</name>
    <dbReference type="NCBI Taxonomy" id="237018"/>
    <lineage>
        <taxon>Bacteria</taxon>
        <taxon>Pseudomonadati</taxon>
        <taxon>Bacteroidota</taxon>
        <taxon>Cytophagia</taxon>
        <taxon>Cytophagales</taxon>
        <taxon>Cyclobacteriaceae</taxon>
        <taxon>Algoriphagus</taxon>
    </lineage>
</organism>
<evidence type="ECO:0000313" key="1">
    <source>
        <dbReference type="EMBL" id="SFB43328.1"/>
    </source>
</evidence>
<accession>A0A1I1B3P0</accession>
<reference evidence="1 2" key="1">
    <citation type="submission" date="2016-10" db="EMBL/GenBank/DDBJ databases">
        <authorList>
            <person name="de Groot N.N."/>
        </authorList>
    </citation>
    <scope>NUCLEOTIDE SEQUENCE [LARGE SCALE GENOMIC DNA]</scope>
    <source>
        <strain evidence="1 2">DSM 23399</strain>
    </source>
</reference>
<dbReference type="AlphaFoldDB" id="A0A1I1B3P0"/>
<name>A0A1I1B3P0_9BACT</name>
<evidence type="ECO:0000313" key="2">
    <source>
        <dbReference type="Proteomes" id="UP000198790"/>
    </source>
</evidence>
<proteinExistence type="predicted"/>
<keyword evidence="2" id="KW-1185">Reference proteome</keyword>
<sequence length="114" mass="13434">MFVIIRNDASCLRFFAYLVGRPMTEDRSDLNYKFEQILDCFSLFTGRKADIHINVLDWKQILVLNYSGLKAGRQMTDDRSDLTKHLLSFFKSRISSLTRKLLSINDLFFHQFIC</sequence>
<protein>
    <submittedName>
        <fullName evidence="1">Uncharacterized protein</fullName>
    </submittedName>
</protein>
<gene>
    <name evidence="1" type="ORF">SAMN04489723_11043</name>
</gene>
<dbReference type="EMBL" id="FOKK01000010">
    <property type="protein sequence ID" value="SFB43328.1"/>
    <property type="molecule type" value="Genomic_DNA"/>
</dbReference>
<dbReference type="Proteomes" id="UP000198790">
    <property type="component" value="Unassembled WGS sequence"/>
</dbReference>